<dbReference type="AlphaFoldDB" id="A6G2B4"/>
<dbReference type="EMBL" id="ABCS01000014">
    <property type="protein sequence ID" value="EDM80083.1"/>
    <property type="molecule type" value="Genomic_DNA"/>
</dbReference>
<accession>A6G2B4</accession>
<dbReference type="Proteomes" id="UP000005801">
    <property type="component" value="Unassembled WGS sequence"/>
</dbReference>
<dbReference type="eggNOG" id="COG3055">
    <property type="taxonomic scope" value="Bacteria"/>
</dbReference>
<dbReference type="RefSeq" id="WP_006970863.1">
    <property type="nucleotide sequence ID" value="NZ_ABCS01000014.1"/>
</dbReference>
<organism evidence="2 3">
    <name type="scientific">Plesiocystis pacifica SIR-1</name>
    <dbReference type="NCBI Taxonomy" id="391625"/>
    <lineage>
        <taxon>Bacteria</taxon>
        <taxon>Pseudomonadati</taxon>
        <taxon>Myxococcota</taxon>
        <taxon>Polyangia</taxon>
        <taxon>Nannocystales</taxon>
        <taxon>Nannocystaceae</taxon>
        <taxon>Plesiocystis</taxon>
    </lineage>
</organism>
<proteinExistence type="predicted"/>
<protein>
    <submittedName>
        <fullName evidence="2">Uncharacterized protein</fullName>
    </submittedName>
</protein>
<name>A6G2B4_9BACT</name>
<feature type="compositionally biased region" description="Acidic residues" evidence="1">
    <location>
        <begin position="24"/>
        <end position="53"/>
    </location>
</feature>
<evidence type="ECO:0000256" key="1">
    <source>
        <dbReference type="SAM" id="MobiDB-lite"/>
    </source>
</evidence>
<dbReference type="OrthoDB" id="7156875at2"/>
<sequence length="331" mass="36402">MIACFAWLLGPGCVVESSVNLSDEGADEATNDENGADSDSDDEVDESSEDSTDTSESAESSESTESTSTDTTDSESTDSTEESTDTGGNDVEAEEQDGLLVFEAENTWMVDPKHWNNEWVLFEAGTPEYTDCPAQSPCPGDPKGECNPYADCDDDFFPAEEQSGGAYMEMLPNRRRDDHEEGTGANLGVTNNPHTRPMMWYRVRFTSSGRFYAWVRAFGKGPADNGLWLGFDDNGVAEDGDFKPEMDIPDYAGMRFQLKGGWQWQNCRRGQNQHTGVNNCNVEENMMIDVPAPGVYNILIGMREDGVDVDKFVFSKDPNFVPEGLGPDVTP</sequence>
<keyword evidence="3" id="KW-1185">Reference proteome</keyword>
<gene>
    <name evidence="2" type="ORF">PPSIR1_20689</name>
</gene>
<reference evidence="2 3" key="1">
    <citation type="submission" date="2007-06" db="EMBL/GenBank/DDBJ databases">
        <authorList>
            <person name="Shimkets L."/>
            <person name="Ferriera S."/>
            <person name="Johnson J."/>
            <person name="Kravitz S."/>
            <person name="Beeson K."/>
            <person name="Sutton G."/>
            <person name="Rogers Y.-H."/>
            <person name="Friedman R."/>
            <person name="Frazier M."/>
            <person name="Venter J.C."/>
        </authorList>
    </citation>
    <scope>NUCLEOTIDE SEQUENCE [LARGE SCALE GENOMIC DNA]</scope>
    <source>
        <strain evidence="2 3">SIR-1</strain>
    </source>
</reference>
<evidence type="ECO:0000313" key="3">
    <source>
        <dbReference type="Proteomes" id="UP000005801"/>
    </source>
</evidence>
<evidence type="ECO:0000313" key="2">
    <source>
        <dbReference type="EMBL" id="EDM80083.1"/>
    </source>
</evidence>
<feature type="compositionally biased region" description="Acidic residues" evidence="1">
    <location>
        <begin position="72"/>
        <end position="84"/>
    </location>
</feature>
<feature type="compositionally biased region" description="Low complexity" evidence="1">
    <location>
        <begin position="54"/>
        <end position="71"/>
    </location>
</feature>
<comment type="caution">
    <text evidence="2">The sequence shown here is derived from an EMBL/GenBank/DDBJ whole genome shotgun (WGS) entry which is preliminary data.</text>
</comment>
<dbReference type="STRING" id="391625.PPSIR1_20689"/>
<feature type="region of interest" description="Disordered" evidence="1">
    <location>
        <begin position="22"/>
        <end position="91"/>
    </location>
</feature>